<evidence type="ECO:0000256" key="1">
    <source>
        <dbReference type="ARBA" id="ARBA00022630"/>
    </source>
</evidence>
<evidence type="ECO:0000313" key="10">
    <source>
        <dbReference type="Proteomes" id="UP000441523"/>
    </source>
</evidence>
<dbReference type="PROSITE" id="PS00197">
    <property type="entry name" value="2FE2S_FER_1"/>
    <property type="match status" value="1"/>
</dbReference>
<dbReference type="PROSITE" id="PS51384">
    <property type="entry name" value="FAD_FR"/>
    <property type="match status" value="1"/>
</dbReference>
<dbReference type="PANTHER" id="PTHR47354">
    <property type="entry name" value="NADH OXIDOREDUCTASE HCR"/>
    <property type="match status" value="1"/>
</dbReference>
<proteinExistence type="predicted"/>
<protein>
    <submittedName>
        <fullName evidence="9">Oxidoreductase</fullName>
    </submittedName>
</protein>
<dbReference type="Proteomes" id="UP000441523">
    <property type="component" value="Unassembled WGS sequence"/>
</dbReference>
<dbReference type="GO" id="GO:0051537">
    <property type="term" value="F:2 iron, 2 sulfur cluster binding"/>
    <property type="evidence" value="ECO:0007669"/>
    <property type="project" value="UniProtKB-KW"/>
</dbReference>
<dbReference type="AlphaFoldDB" id="A0A6N6ML77"/>
<dbReference type="SUPFAM" id="SSF54292">
    <property type="entry name" value="2Fe-2S ferredoxin-like"/>
    <property type="match status" value="1"/>
</dbReference>
<sequence>MTARMIMKLRVASARPTTPEVLHLCLVHPQRPELPAWTPGAHVDLRLPDGRVRQYSLCGDPADRTRYEIAVKREEAGRGGSAWAHRNLLPGAVAHVSAPRNNFPLVDAAREHILIGGGIGVTPLVAMARQLAAQGRSFVLHDCAPSPARAPLLDELRAICGERLRGWFSAGGRRFDPAAIGPPRDGAHVYACGPQRLLDAVRASLGAAGWPDAQVHSEVFQATLDENFKPEPFDARIASTGAVLHVPADRSLLQVLREHGLATASSCELGVCGTCTCGYRDGVVIHRDVVLPVASRQDRMTPCVSRARVGVTLDL</sequence>
<dbReference type="InterPro" id="IPR017938">
    <property type="entry name" value="Riboflavin_synthase-like_b-brl"/>
</dbReference>
<keyword evidence="6" id="KW-0411">Iron-sulfur</keyword>
<dbReference type="PRINTS" id="PR00409">
    <property type="entry name" value="PHDIOXRDTASE"/>
</dbReference>
<evidence type="ECO:0000256" key="3">
    <source>
        <dbReference type="ARBA" id="ARBA00022723"/>
    </source>
</evidence>
<comment type="caution">
    <text evidence="9">The sequence shown here is derived from an EMBL/GenBank/DDBJ whole genome shotgun (WGS) entry which is preliminary data.</text>
</comment>
<dbReference type="GO" id="GO:0046872">
    <property type="term" value="F:metal ion binding"/>
    <property type="evidence" value="ECO:0007669"/>
    <property type="project" value="UniProtKB-KW"/>
</dbReference>
<dbReference type="CDD" id="cd06185">
    <property type="entry name" value="PDR_like"/>
    <property type="match status" value="1"/>
</dbReference>
<dbReference type="InterPro" id="IPR012675">
    <property type="entry name" value="Beta-grasp_dom_sf"/>
</dbReference>
<organism evidence="9 10">
    <name type="scientific">Methylobacterium planeticum</name>
    <dbReference type="NCBI Taxonomy" id="2615211"/>
    <lineage>
        <taxon>Bacteria</taxon>
        <taxon>Pseudomonadati</taxon>
        <taxon>Pseudomonadota</taxon>
        <taxon>Alphaproteobacteria</taxon>
        <taxon>Hyphomicrobiales</taxon>
        <taxon>Methylobacteriaceae</taxon>
        <taxon>Methylobacterium</taxon>
    </lineage>
</organism>
<reference evidence="9 10" key="1">
    <citation type="submission" date="2019-09" db="EMBL/GenBank/DDBJ databases">
        <title>YIM 132548 draft genome.</title>
        <authorList>
            <person name="Jiang L."/>
        </authorList>
    </citation>
    <scope>NUCLEOTIDE SEQUENCE [LARGE SCALE GENOMIC DNA]</scope>
    <source>
        <strain evidence="9 10">YIM 132548</strain>
    </source>
</reference>
<feature type="domain" description="FAD-binding FR-type" evidence="8">
    <location>
        <begin position="4"/>
        <end position="106"/>
    </location>
</feature>
<dbReference type="Gene3D" id="2.40.30.10">
    <property type="entry name" value="Translation factors"/>
    <property type="match status" value="1"/>
</dbReference>
<dbReference type="SUPFAM" id="SSF63380">
    <property type="entry name" value="Riboflavin synthase domain-like"/>
    <property type="match status" value="1"/>
</dbReference>
<feature type="domain" description="2Fe-2S ferredoxin-type" evidence="7">
    <location>
        <begin position="233"/>
        <end position="315"/>
    </location>
</feature>
<gene>
    <name evidence="9" type="ORF">F6X51_24610</name>
</gene>
<dbReference type="EMBL" id="VZZJ01000035">
    <property type="protein sequence ID" value="KAB1069895.1"/>
    <property type="molecule type" value="Genomic_DNA"/>
</dbReference>
<evidence type="ECO:0000259" key="7">
    <source>
        <dbReference type="PROSITE" id="PS51085"/>
    </source>
</evidence>
<keyword evidence="1" id="KW-0285">Flavoprotein</keyword>
<dbReference type="PROSITE" id="PS51085">
    <property type="entry name" value="2FE2S_FER_2"/>
    <property type="match status" value="1"/>
</dbReference>
<dbReference type="Gene3D" id="3.10.20.30">
    <property type="match status" value="1"/>
</dbReference>
<dbReference type="GO" id="GO:0016491">
    <property type="term" value="F:oxidoreductase activity"/>
    <property type="evidence" value="ECO:0007669"/>
    <property type="project" value="UniProtKB-KW"/>
</dbReference>
<keyword evidence="3" id="KW-0479">Metal-binding</keyword>
<keyword evidence="5" id="KW-0408">Iron</keyword>
<accession>A0A6N6ML77</accession>
<evidence type="ECO:0000313" key="9">
    <source>
        <dbReference type="EMBL" id="KAB1069895.1"/>
    </source>
</evidence>
<evidence type="ECO:0000256" key="2">
    <source>
        <dbReference type="ARBA" id="ARBA00022714"/>
    </source>
</evidence>
<evidence type="ECO:0000256" key="6">
    <source>
        <dbReference type="ARBA" id="ARBA00023014"/>
    </source>
</evidence>
<name>A0A6N6ML77_9HYPH</name>
<dbReference type="InterPro" id="IPR006058">
    <property type="entry name" value="2Fe2S_fd_BS"/>
</dbReference>
<dbReference type="RefSeq" id="WP_150966447.1">
    <property type="nucleotide sequence ID" value="NZ_VZZJ01000035.1"/>
</dbReference>
<dbReference type="Gene3D" id="3.40.50.80">
    <property type="entry name" value="Nucleotide-binding domain of ferredoxin-NADP reductase (FNR) module"/>
    <property type="match status" value="1"/>
</dbReference>
<dbReference type="InterPro" id="IPR036010">
    <property type="entry name" value="2Fe-2S_ferredoxin-like_sf"/>
</dbReference>
<dbReference type="PANTHER" id="PTHR47354:SF1">
    <property type="entry name" value="CARNITINE MONOOXYGENASE REDUCTASE SUBUNIT"/>
    <property type="match status" value="1"/>
</dbReference>
<dbReference type="Pfam" id="PF00111">
    <property type="entry name" value="Fer2"/>
    <property type="match status" value="1"/>
</dbReference>
<evidence type="ECO:0000256" key="4">
    <source>
        <dbReference type="ARBA" id="ARBA00023002"/>
    </source>
</evidence>
<keyword evidence="4" id="KW-0560">Oxidoreductase</keyword>
<dbReference type="InterPro" id="IPR001041">
    <property type="entry name" value="2Fe-2S_ferredoxin-type"/>
</dbReference>
<dbReference type="SUPFAM" id="SSF52343">
    <property type="entry name" value="Ferredoxin reductase-like, C-terminal NADP-linked domain"/>
    <property type="match status" value="1"/>
</dbReference>
<dbReference type="InterPro" id="IPR017927">
    <property type="entry name" value="FAD-bd_FR_type"/>
</dbReference>
<evidence type="ECO:0000256" key="5">
    <source>
        <dbReference type="ARBA" id="ARBA00023004"/>
    </source>
</evidence>
<dbReference type="CDD" id="cd00207">
    <property type="entry name" value="fer2"/>
    <property type="match status" value="1"/>
</dbReference>
<keyword evidence="2" id="KW-0001">2Fe-2S</keyword>
<keyword evidence="10" id="KW-1185">Reference proteome</keyword>
<dbReference type="InterPro" id="IPR039261">
    <property type="entry name" value="FNR_nucleotide-bd"/>
</dbReference>
<dbReference type="InterPro" id="IPR050415">
    <property type="entry name" value="MRET"/>
</dbReference>
<evidence type="ECO:0000259" key="8">
    <source>
        <dbReference type="PROSITE" id="PS51384"/>
    </source>
</evidence>